<sequence>MRVAIAGGTGFLGSVLTRLLEENGHEAIILTRRPMTSGEFPTVGYLTEGASPEQELGKVDAFVNLAGTSINAGRWTKRRKQDILSSRIAATDEVVRIISKMEKKPEVLVNASAIGLYPTSPTAIYNEEGPSGNDFLADVVKTWEHHAAKAGKDGIRTVFMRFGVILGKEDGALPLIALPYRLYAGGTVGSGRQWVSWIHVLDAARAILFAIEDQSLAGPVNVVAPNPLRMKEFGKTVGRVLGRPHILPVPAFALKAILGEKSKLVLEGQRVAPSKLGSQGFRFLFPEADEALADLLISE</sequence>
<proteinExistence type="inferred from homology"/>
<dbReference type="Gene3D" id="3.40.50.720">
    <property type="entry name" value="NAD(P)-binding Rossmann-like Domain"/>
    <property type="match status" value="1"/>
</dbReference>
<dbReference type="InterPro" id="IPR001509">
    <property type="entry name" value="Epimerase_deHydtase"/>
</dbReference>
<dbReference type="Pfam" id="PF08338">
    <property type="entry name" value="DUF1731"/>
    <property type="match status" value="1"/>
</dbReference>
<reference evidence="4 7" key="2">
    <citation type="submission" date="2018-12" db="EMBL/GenBank/DDBJ databases">
        <title>Comparitive functional genomics of dry heat resistant strains isolated from the viking spacecraft.</title>
        <authorList>
            <person name="Seuylemezian A."/>
            <person name="Vaishampayan P."/>
        </authorList>
    </citation>
    <scope>NUCLEOTIDE SEQUENCE [LARGE SCALE GENOMIC DNA]</scope>
    <source>
        <strain evidence="4 7">M6-11</strain>
    </source>
</reference>
<dbReference type="InterPro" id="IPR010099">
    <property type="entry name" value="SDR39U1"/>
</dbReference>
<dbReference type="EMBL" id="RWGW01000010">
    <property type="protein sequence ID" value="RSK32667.1"/>
    <property type="molecule type" value="Genomic_DNA"/>
</dbReference>
<evidence type="ECO:0000256" key="1">
    <source>
        <dbReference type="ARBA" id="ARBA00009353"/>
    </source>
</evidence>
<name>A0A1G7BC26_9BACL</name>
<evidence type="ECO:0000259" key="3">
    <source>
        <dbReference type="Pfam" id="PF08338"/>
    </source>
</evidence>
<dbReference type="OrthoDB" id="9801773at2"/>
<dbReference type="CDD" id="cd05242">
    <property type="entry name" value="SDR_a8"/>
    <property type="match status" value="1"/>
</dbReference>
<dbReference type="AlphaFoldDB" id="A0A1G7BC26"/>
<accession>A0A1G7BC26</accession>
<dbReference type="Proteomes" id="UP000272481">
    <property type="component" value="Unassembled WGS sequence"/>
</dbReference>
<reference evidence="5 6" key="1">
    <citation type="submission" date="2016-10" db="EMBL/GenBank/DDBJ databases">
        <authorList>
            <person name="de Groot N.N."/>
        </authorList>
    </citation>
    <scope>NUCLEOTIDE SEQUENCE [LARGE SCALE GENOMIC DNA]</scope>
    <source>
        <strain evidence="5 6">CGMCC 1.6762</strain>
    </source>
</reference>
<dbReference type="STRING" id="426756.SAMN04488126_105143"/>
<protein>
    <submittedName>
        <fullName evidence="4">TIGR01777 family protein</fullName>
    </submittedName>
</protein>
<keyword evidence="7" id="KW-1185">Reference proteome</keyword>
<dbReference type="PANTHER" id="PTHR11092">
    <property type="entry name" value="SUGAR NUCLEOTIDE EPIMERASE RELATED"/>
    <property type="match status" value="1"/>
</dbReference>
<evidence type="ECO:0000259" key="2">
    <source>
        <dbReference type="Pfam" id="PF01370"/>
    </source>
</evidence>
<dbReference type="InterPro" id="IPR013549">
    <property type="entry name" value="DUF1731"/>
</dbReference>
<dbReference type="SUPFAM" id="SSF51735">
    <property type="entry name" value="NAD(P)-binding Rossmann-fold domains"/>
    <property type="match status" value="1"/>
</dbReference>
<dbReference type="Proteomes" id="UP000198823">
    <property type="component" value="Unassembled WGS sequence"/>
</dbReference>
<dbReference type="RefSeq" id="WP_092095746.1">
    <property type="nucleotide sequence ID" value="NZ_FNAR01000005.1"/>
</dbReference>
<evidence type="ECO:0000313" key="7">
    <source>
        <dbReference type="Proteomes" id="UP000272481"/>
    </source>
</evidence>
<feature type="domain" description="NAD-dependent epimerase/dehydratase" evidence="2">
    <location>
        <begin position="4"/>
        <end position="214"/>
    </location>
</feature>
<evidence type="ECO:0000313" key="4">
    <source>
        <dbReference type="EMBL" id="RSK32667.1"/>
    </source>
</evidence>
<evidence type="ECO:0000313" key="6">
    <source>
        <dbReference type="Proteomes" id="UP000198823"/>
    </source>
</evidence>
<dbReference type="InterPro" id="IPR036291">
    <property type="entry name" value="NAD(P)-bd_dom_sf"/>
</dbReference>
<organism evidence="5 6">
    <name type="scientific">Bhargavaea beijingensis</name>
    <dbReference type="NCBI Taxonomy" id="426756"/>
    <lineage>
        <taxon>Bacteria</taxon>
        <taxon>Bacillati</taxon>
        <taxon>Bacillota</taxon>
        <taxon>Bacilli</taxon>
        <taxon>Bacillales</taxon>
        <taxon>Caryophanaceae</taxon>
        <taxon>Bhargavaea</taxon>
    </lineage>
</organism>
<dbReference type="EMBL" id="FNAR01000005">
    <property type="protein sequence ID" value="SDE24512.1"/>
    <property type="molecule type" value="Genomic_DNA"/>
</dbReference>
<gene>
    <name evidence="4" type="ORF">EJA12_07530</name>
    <name evidence="5" type="ORF">SAMN04488126_105143</name>
</gene>
<evidence type="ECO:0000313" key="5">
    <source>
        <dbReference type="EMBL" id="SDE24512.1"/>
    </source>
</evidence>
<comment type="similarity">
    <text evidence="1">Belongs to the NAD(P)-dependent epimerase/dehydratase family. SDR39U1 subfamily.</text>
</comment>
<feature type="domain" description="DUF1731" evidence="3">
    <location>
        <begin position="249"/>
        <end position="295"/>
    </location>
</feature>
<dbReference type="NCBIfam" id="TIGR01777">
    <property type="entry name" value="yfcH"/>
    <property type="match status" value="1"/>
</dbReference>
<dbReference type="PANTHER" id="PTHR11092:SF0">
    <property type="entry name" value="EPIMERASE FAMILY PROTEIN SDR39U1"/>
    <property type="match status" value="1"/>
</dbReference>
<dbReference type="Pfam" id="PF01370">
    <property type="entry name" value="Epimerase"/>
    <property type="match status" value="1"/>
</dbReference>